<accession>T1IPL7</accession>
<dbReference type="PANTHER" id="PTHR46628:SF1">
    <property type="entry name" value="PIRNA BIOGENESIS PROTEIN EXD1"/>
    <property type="match status" value="1"/>
</dbReference>
<name>T1IPL7_STRMM</name>
<dbReference type="GO" id="GO:1990923">
    <property type="term" value="C:PET complex"/>
    <property type="evidence" value="ECO:0007669"/>
    <property type="project" value="TreeGrafter"/>
</dbReference>
<dbReference type="SUPFAM" id="SSF53098">
    <property type="entry name" value="Ribonuclease H-like"/>
    <property type="match status" value="1"/>
</dbReference>
<dbReference type="PhylomeDB" id="T1IPL7"/>
<organism evidence="2 3">
    <name type="scientific">Strigamia maritima</name>
    <name type="common">European centipede</name>
    <name type="synonym">Geophilus maritimus</name>
    <dbReference type="NCBI Taxonomy" id="126957"/>
    <lineage>
        <taxon>Eukaryota</taxon>
        <taxon>Metazoa</taxon>
        <taxon>Ecdysozoa</taxon>
        <taxon>Arthropoda</taxon>
        <taxon>Myriapoda</taxon>
        <taxon>Chilopoda</taxon>
        <taxon>Pleurostigmophora</taxon>
        <taxon>Geophilomorpha</taxon>
        <taxon>Linotaeniidae</taxon>
        <taxon>Strigamia</taxon>
    </lineage>
</organism>
<dbReference type="EnsemblMetazoa" id="SMAR002970-RA">
    <property type="protein sequence ID" value="SMAR002970-PA"/>
    <property type="gene ID" value="SMAR002970"/>
</dbReference>
<dbReference type="HOGENOM" id="CLU_1020542_0_0_1"/>
<evidence type="ECO:0000313" key="2">
    <source>
        <dbReference type="EnsemblMetazoa" id="SMAR002970-PA"/>
    </source>
</evidence>
<keyword evidence="3" id="KW-1185">Reference proteome</keyword>
<reference evidence="2" key="2">
    <citation type="submission" date="2015-02" db="UniProtKB">
        <authorList>
            <consortium name="EnsemblMetazoa"/>
        </authorList>
    </citation>
    <scope>IDENTIFICATION</scope>
</reference>
<dbReference type="Proteomes" id="UP000014500">
    <property type="component" value="Unassembled WGS sequence"/>
</dbReference>
<feature type="domain" description="3'-5' exonuclease" evidence="1">
    <location>
        <begin position="44"/>
        <end position="236"/>
    </location>
</feature>
<dbReference type="OMA" id="CTNDSIN"/>
<dbReference type="AlphaFoldDB" id="T1IPL7"/>
<dbReference type="Pfam" id="PF01612">
    <property type="entry name" value="DNA_pol_A_exo1"/>
    <property type="match status" value="1"/>
</dbReference>
<dbReference type="InterPro" id="IPR012337">
    <property type="entry name" value="RNaseH-like_sf"/>
</dbReference>
<dbReference type="PANTHER" id="PTHR46628">
    <property type="entry name" value="PIRNA BIOGENESIS PROTEIN EXD1"/>
    <property type="match status" value="1"/>
</dbReference>
<dbReference type="GO" id="GO:0008408">
    <property type="term" value="F:3'-5' exonuclease activity"/>
    <property type="evidence" value="ECO:0007669"/>
    <property type="project" value="InterPro"/>
</dbReference>
<dbReference type="InterPro" id="IPR036397">
    <property type="entry name" value="RNaseH_sf"/>
</dbReference>
<dbReference type="InterPro" id="IPR002562">
    <property type="entry name" value="3'-5'_exonuclease_dom"/>
</dbReference>
<proteinExistence type="predicted"/>
<dbReference type="EMBL" id="JH431264">
    <property type="status" value="NOT_ANNOTATED_CDS"/>
    <property type="molecule type" value="Genomic_DNA"/>
</dbReference>
<evidence type="ECO:0000313" key="3">
    <source>
        <dbReference type="Proteomes" id="UP000014500"/>
    </source>
</evidence>
<dbReference type="GO" id="GO:0034587">
    <property type="term" value="P:piRNA processing"/>
    <property type="evidence" value="ECO:0007669"/>
    <property type="project" value="TreeGrafter"/>
</dbReference>
<dbReference type="SMART" id="SM00474">
    <property type="entry name" value="35EXOc"/>
    <property type="match status" value="1"/>
</dbReference>
<evidence type="ECO:0000259" key="1">
    <source>
        <dbReference type="SMART" id="SM00474"/>
    </source>
</evidence>
<sequence length="273" mass="30619">MTSGRKKCKDVVVCKTVEYHNDCTLDEDAKPHLPVTRSEILDSVTMVRTLEDSKKIVNHLLQCHQIVAIDVKGRDLGKRNGKISLIAVGTCNGQCLLFDIHTNCQLVLKGRLKHMLECKGLIKVMHDGCLIRSALQQCYGVKIRSIFDTQVAHAVIEGHRSGKNPRCIPYETPLFISYTYGRCVLTPADHALEKMYLENCNFWDTRPLPCKQKEYAARGVLALLPEAYNNMNRRLQGPLRITFRTLCQGKSIELADCNSMSGQGSTSSLKVIV</sequence>
<dbReference type="GO" id="GO:0003676">
    <property type="term" value="F:nucleic acid binding"/>
    <property type="evidence" value="ECO:0007669"/>
    <property type="project" value="InterPro"/>
</dbReference>
<dbReference type="InterPro" id="IPR052144">
    <property type="entry name" value="piRNA_biogenesis_EXD1"/>
</dbReference>
<dbReference type="Gene3D" id="3.30.420.10">
    <property type="entry name" value="Ribonuclease H-like superfamily/Ribonuclease H"/>
    <property type="match status" value="1"/>
</dbReference>
<reference evidence="3" key="1">
    <citation type="submission" date="2011-05" db="EMBL/GenBank/DDBJ databases">
        <authorList>
            <person name="Richards S.R."/>
            <person name="Qu J."/>
            <person name="Jiang H."/>
            <person name="Jhangiani S.N."/>
            <person name="Agravi P."/>
            <person name="Goodspeed R."/>
            <person name="Gross S."/>
            <person name="Mandapat C."/>
            <person name="Jackson L."/>
            <person name="Mathew T."/>
            <person name="Pu L."/>
            <person name="Thornton R."/>
            <person name="Saada N."/>
            <person name="Wilczek-Boney K.B."/>
            <person name="Lee S."/>
            <person name="Kovar C."/>
            <person name="Wu Y."/>
            <person name="Scherer S.E."/>
            <person name="Worley K.C."/>
            <person name="Muzny D.M."/>
            <person name="Gibbs R."/>
        </authorList>
    </citation>
    <scope>NUCLEOTIDE SEQUENCE</scope>
    <source>
        <strain evidence="3">Brora</strain>
    </source>
</reference>
<dbReference type="eggNOG" id="KOG2405">
    <property type="taxonomic scope" value="Eukaryota"/>
</dbReference>
<protein>
    <recommendedName>
        <fullName evidence="1">3'-5' exonuclease domain-containing protein</fullName>
    </recommendedName>
</protein>
<dbReference type="STRING" id="126957.T1IPL7"/>